<feature type="transmembrane region" description="Helical" evidence="1">
    <location>
        <begin position="191"/>
        <end position="209"/>
    </location>
</feature>
<evidence type="ECO:0000256" key="1">
    <source>
        <dbReference type="SAM" id="Phobius"/>
    </source>
</evidence>
<protein>
    <submittedName>
        <fullName evidence="2">DUF4239 domain-containing protein</fullName>
    </submittedName>
</protein>
<dbReference type="AlphaFoldDB" id="A0A3A4NCI8"/>
<accession>A0A3A4NCI8</accession>
<feature type="transmembrane region" description="Helical" evidence="1">
    <location>
        <begin position="215"/>
        <end position="235"/>
    </location>
</feature>
<dbReference type="EMBL" id="QZKU01000128">
    <property type="protein sequence ID" value="RJP16066.1"/>
    <property type="molecule type" value="Genomic_DNA"/>
</dbReference>
<keyword evidence="1" id="KW-0812">Transmembrane</keyword>
<dbReference type="Proteomes" id="UP000265882">
    <property type="component" value="Unassembled WGS sequence"/>
</dbReference>
<reference evidence="2 3" key="1">
    <citation type="journal article" date="2017" name="ISME J.">
        <title>Energy and carbon metabolisms in a deep terrestrial subsurface fluid microbial community.</title>
        <authorList>
            <person name="Momper L."/>
            <person name="Jungbluth S.P."/>
            <person name="Lee M.D."/>
            <person name="Amend J.P."/>
        </authorList>
    </citation>
    <scope>NUCLEOTIDE SEQUENCE [LARGE SCALE GENOMIC DNA]</scope>
    <source>
        <strain evidence="2">SURF_5</strain>
    </source>
</reference>
<gene>
    <name evidence="2" type="ORF">C4520_18800</name>
</gene>
<comment type="caution">
    <text evidence="2">The sequence shown here is derived from an EMBL/GenBank/DDBJ whole genome shotgun (WGS) entry which is preliminary data.</text>
</comment>
<evidence type="ECO:0000313" key="2">
    <source>
        <dbReference type="EMBL" id="RJP16066.1"/>
    </source>
</evidence>
<feature type="transmembrane region" description="Helical" evidence="1">
    <location>
        <begin position="12"/>
        <end position="33"/>
    </location>
</feature>
<sequence length="269" mass="30123">MIISRLIDTLPLLLIYAGTIAIVLFSIVAGIWFGRFWRKRFGEEREEAVDTVVAAVLALLAFLLAFTVGLTAARFDSRKQLLLDEVNAIGTTFLRTDFLPEPHRAEVRRLLKNYVDIRVDMIRNPATAMQGIKRSEELQERMWAFAQALSLADIKNPDIAALFVESLNEMIDLQTSRVVVALMYRLPAPMWSALLGITILSMISVGYLFGKSEKVNWALILLLALAFSLVVALIADLDRSGGGKLGVTRINQQAMLDLQERLEARMSKE</sequence>
<dbReference type="Pfam" id="PF14023">
    <property type="entry name" value="Bestrophin-like"/>
    <property type="match status" value="1"/>
</dbReference>
<evidence type="ECO:0000313" key="3">
    <source>
        <dbReference type="Proteomes" id="UP000265882"/>
    </source>
</evidence>
<feature type="transmembrane region" description="Helical" evidence="1">
    <location>
        <begin position="53"/>
        <end position="73"/>
    </location>
</feature>
<dbReference type="InterPro" id="IPR025333">
    <property type="entry name" value="DUF4239"/>
</dbReference>
<proteinExistence type="predicted"/>
<keyword evidence="1" id="KW-1133">Transmembrane helix</keyword>
<keyword evidence="1" id="KW-0472">Membrane</keyword>
<organism evidence="2 3">
    <name type="scientific">Abyssobacteria bacterium (strain SURF_5)</name>
    <dbReference type="NCBI Taxonomy" id="2093360"/>
    <lineage>
        <taxon>Bacteria</taxon>
        <taxon>Pseudomonadati</taxon>
        <taxon>Candidatus Hydrogenedentota</taxon>
        <taxon>Candidatus Abyssobacteria</taxon>
    </lineage>
</organism>
<name>A0A3A4NCI8_ABYX5</name>